<gene>
    <name evidence="1" type="ORF">EJC50_29570</name>
</gene>
<proteinExistence type="predicted"/>
<evidence type="ECO:0000313" key="2">
    <source>
        <dbReference type="Proteomes" id="UP000272528"/>
    </source>
</evidence>
<dbReference type="Proteomes" id="UP000272528">
    <property type="component" value="Chromosome"/>
</dbReference>
<reference evidence="2" key="1">
    <citation type="submission" date="2018-12" db="EMBL/GenBank/DDBJ databases">
        <title>Genome sequence of Peanibacillus sp.</title>
        <authorList>
            <person name="Subramani G."/>
            <person name="Srinivasan S."/>
            <person name="Kim M.K."/>
        </authorList>
    </citation>
    <scope>NUCLEOTIDE SEQUENCE [LARGE SCALE GENOMIC DNA]</scope>
    <source>
        <strain evidence="2">18JY67-1</strain>
    </source>
</reference>
<accession>A0A3S9ACB2</accession>
<protein>
    <submittedName>
        <fullName evidence="1">Uncharacterized protein</fullName>
    </submittedName>
</protein>
<dbReference type="EMBL" id="CP034437">
    <property type="protein sequence ID" value="AZN43379.1"/>
    <property type="molecule type" value="Genomic_DNA"/>
</dbReference>
<evidence type="ECO:0000313" key="1">
    <source>
        <dbReference type="EMBL" id="AZN43379.1"/>
    </source>
</evidence>
<name>A0A3S9ACB2_9BACL</name>
<dbReference type="OrthoDB" id="2629395at2"/>
<sequence length="79" mass="9182">MVEPRYDDFGIPLTQSGVSAALWELRKTDPTAFKVRVREYFAVAYPGFTVAAATLNDREKIIWLKDERRTQVAERHNRI</sequence>
<organism evidence="1 2">
    <name type="scientific">Paenibacillus albus</name>
    <dbReference type="NCBI Taxonomy" id="2495582"/>
    <lineage>
        <taxon>Bacteria</taxon>
        <taxon>Bacillati</taxon>
        <taxon>Bacillota</taxon>
        <taxon>Bacilli</taxon>
        <taxon>Bacillales</taxon>
        <taxon>Paenibacillaceae</taxon>
        <taxon>Paenibacillus</taxon>
    </lineage>
</organism>
<dbReference type="RefSeq" id="WP_126019860.1">
    <property type="nucleotide sequence ID" value="NZ_CP034437.1"/>
</dbReference>
<dbReference type="KEGG" id="palb:EJC50_29570"/>
<keyword evidence="2" id="KW-1185">Reference proteome</keyword>
<dbReference type="AlphaFoldDB" id="A0A3S9ACB2"/>